<evidence type="ECO:0000313" key="8">
    <source>
        <dbReference type="EMBL" id="KAK4458441.1"/>
    </source>
</evidence>
<dbReference type="InterPro" id="IPR049326">
    <property type="entry name" value="Rhodopsin_dom_fungi"/>
</dbReference>
<keyword evidence="9" id="KW-1185">Reference proteome</keyword>
<protein>
    <recommendedName>
        <fullName evidence="7">Rhodopsin domain-containing protein</fullName>
    </recommendedName>
</protein>
<feature type="transmembrane region" description="Helical" evidence="6">
    <location>
        <begin position="240"/>
        <end position="262"/>
    </location>
</feature>
<evidence type="ECO:0000256" key="6">
    <source>
        <dbReference type="SAM" id="Phobius"/>
    </source>
</evidence>
<dbReference type="PANTHER" id="PTHR33048:SF47">
    <property type="entry name" value="INTEGRAL MEMBRANE PROTEIN-RELATED"/>
    <property type="match status" value="1"/>
</dbReference>
<gene>
    <name evidence="8" type="ORF">QBC42DRAFT_341020</name>
</gene>
<comment type="similarity">
    <text evidence="5">Belongs to the SAT4 family.</text>
</comment>
<feature type="transmembrane region" description="Helical" evidence="6">
    <location>
        <begin position="205"/>
        <end position="228"/>
    </location>
</feature>
<dbReference type="AlphaFoldDB" id="A0AAV9HCE2"/>
<dbReference type="Proteomes" id="UP001321749">
    <property type="component" value="Unassembled WGS sequence"/>
</dbReference>
<proteinExistence type="inferred from homology"/>
<feature type="transmembrane region" description="Helical" evidence="6">
    <location>
        <begin position="167"/>
        <end position="193"/>
    </location>
</feature>
<feature type="transmembrane region" description="Helical" evidence="6">
    <location>
        <begin position="12"/>
        <end position="35"/>
    </location>
</feature>
<comment type="caution">
    <text evidence="8">The sequence shown here is derived from an EMBL/GenBank/DDBJ whole genome shotgun (WGS) entry which is preliminary data.</text>
</comment>
<accession>A0AAV9HCE2</accession>
<dbReference type="Pfam" id="PF20684">
    <property type="entry name" value="Fung_rhodopsin"/>
    <property type="match status" value="1"/>
</dbReference>
<dbReference type="InterPro" id="IPR052337">
    <property type="entry name" value="SAT4-like"/>
</dbReference>
<organism evidence="8 9">
    <name type="scientific">Cladorrhinum samala</name>
    <dbReference type="NCBI Taxonomy" id="585594"/>
    <lineage>
        <taxon>Eukaryota</taxon>
        <taxon>Fungi</taxon>
        <taxon>Dikarya</taxon>
        <taxon>Ascomycota</taxon>
        <taxon>Pezizomycotina</taxon>
        <taxon>Sordariomycetes</taxon>
        <taxon>Sordariomycetidae</taxon>
        <taxon>Sordariales</taxon>
        <taxon>Podosporaceae</taxon>
        <taxon>Cladorrhinum</taxon>
    </lineage>
</organism>
<feature type="transmembrane region" description="Helical" evidence="6">
    <location>
        <begin position="47"/>
        <end position="67"/>
    </location>
</feature>
<sequence length="299" mass="32359">MKEHTALSKCTLVTSWILTSLGLCSTASMLAVRILSRGTQLRVEDVLVPLSFLLAAALIALSTWAIASEGQGSHQDDISVSQVDRVAKSLLVSEALWSLINGLIRISACIFLHRIFDPVPWARRALTALAVFSGLLAVASILQIFLICRPFAANWDHKVLGACGDQMASFMAFEALGLALDVVIVAVPTWLVLTMRNMAFGKRVMLMVVFDVGIIVIVVTGLRMGALYKTVDEDFTYSQSYLSLLSAAGTMTAIVCCASPIFPQVYNDTWLNTFNAEDPDGSLSDDAEGKRGFTSRSSI</sequence>
<keyword evidence="3 6" id="KW-1133">Transmembrane helix</keyword>
<feature type="transmembrane region" description="Helical" evidence="6">
    <location>
        <begin position="95"/>
        <end position="113"/>
    </location>
</feature>
<keyword evidence="4 6" id="KW-0472">Membrane</keyword>
<reference evidence="8" key="1">
    <citation type="journal article" date="2023" name="Mol. Phylogenet. Evol.">
        <title>Genome-scale phylogeny and comparative genomics of the fungal order Sordariales.</title>
        <authorList>
            <person name="Hensen N."/>
            <person name="Bonometti L."/>
            <person name="Westerberg I."/>
            <person name="Brannstrom I.O."/>
            <person name="Guillou S."/>
            <person name="Cros-Aarteil S."/>
            <person name="Calhoun S."/>
            <person name="Haridas S."/>
            <person name="Kuo A."/>
            <person name="Mondo S."/>
            <person name="Pangilinan J."/>
            <person name="Riley R."/>
            <person name="LaButti K."/>
            <person name="Andreopoulos B."/>
            <person name="Lipzen A."/>
            <person name="Chen C."/>
            <person name="Yan M."/>
            <person name="Daum C."/>
            <person name="Ng V."/>
            <person name="Clum A."/>
            <person name="Steindorff A."/>
            <person name="Ohm R.A."/>
            <person name="Martin F."/>
            <person name="Silar P."/>
            <person name="Natvig D.O."/>
            <person name="Lalanne C."/>
            <person name="Gautier V."/>
            <person name="Ament-Velasquez S.L."/>
            <person name="Kruys A."/>
            <person name="Hutchinson M.I."/>
            <person name="Powell A.J."/>
            <person name="Barry K."/>
            <person name="Miller A.N."/>
            <person name="Grigoriev I.V."/>
            <person name="Debuchy R."/>
            <person name="Gladieux P."/>
            <person name="Hiltunen Thoren M."/>
            <person name="Johannesson H."/>
        </authorList>
    </citation>
    <scope>NUCLEOTIDE SEQUENCE</scope>
    <source>
        <strain evidence="8">PSN324</strain>
    </source>
</reference>
<evidence type="ECO:0000313" key="9">
    <source>
        <dbReference type="Proteomes" id="UP001321749"/>
    </source>
</evidence>
<keyword evidence="2 6" id="KW-0812">Transmembrane</keyword>
<dbReference type="PANTHER" id="PTHR33048">
    <property type="entry name" value="PTH11-LIKE INTEGRAL MEMBRANE PROTEIN (AFU_ORTHOLOGUE AFUA_5G11245)"/>
    <property type="match status" value="1"/>
</dbReference>
<feature type="transmembrane region" description="Helical" evidence="6">
    <location>
        <begin position="125"/>
        <end position="147"/>
    </location>
</feature>
<evidence type="ECO:0000256" key="5">
    <source>
        <dbReference type="ARBA" id="ARBA00038359"/>
    </source>
</evidence>
<evidence type="ECO:0000256" key="2">
    <source>
        <dbReference type="ARBA" id="ARBA00022692"/>
    </source>
</evidence>
<evidence type="ECO:0000256" key="3">
    <source>
        <dbReference type="ARBA" id="ARBA00022989"/>
    </source>
</evidence>
<name>A0AAV9HCE2_9PEZI</name>
<reference evidence="8" key="2">
    <citation type="submission" date="2023-06" db="EMBL/GenBank/DDBJ databases">
        <authorList>
            <consortium name="Lawrence Berkeley National Laboratory"/>
            <person name="Mondo S.J."/>
            <person name="Hensen N."/>
            <person name="Bonometti L."/>
            <person name="Westerberg I."/>
            <person name="Brannstrom I.O."/>
            <person name="Guillou S."/>
            <person name="Cros-Aarteil S."/>
            <person name="Calhoun S."/>
            <person name="Haridas S."/>
            <person name="Kuo A."/>
            <person name="Pangilinan J."/>
            <person name="Riley R."/>
            <person name="Labutti K."/>
            <person name="Andreopoulos B."/>
            <person name="Lipzen A."/>
            <person name="Chen C."/>
            <person name="Yanf M."/>
            <person name="Daum C."/>
            <person name="Ng V."/>
            <person name="Clum A."/>
            <person name="Steindorff A."/>
            <person name="Ohm R."/>
            <person name="Martin F."/>
            <person name="Silar P."/>
            <person name="Natvig D."/>
            <person name="Lalanne C."/>
            <person name="Gautier V."/>
            <person name="Ament-Velasquez S.L."/>
            <person name="Kruys A."/>
            <person name="Hutchinson M.I."/>
            <person name="Powell A.J."/>
            <person name="Barry K."/>
            <person name="Miller A.N."/>
            <person name="Grigoriev I.V."/>
            <person name="Debuchy R."/>
            <person name="Gladieux P."/>
            <person name="Thoren M.H."/>
            <person name="Johannesson H."/>
        </authorList>
    </citation>
    <scope>NUCLEOTIDE SEQUENCE</scope>
    <source>
        <strain evidence="8">PSN324</strain>
    </source>
</reference>
<evidence type="ECO:0000259" key="7">
    <source>
        <dbReference type="Pfam" id="PF20684"/>
    </source>
</evidence>
<comment type="subcellular location">
    <subcellularLocation>
        <location evidence="1">Membrane</location>
        <topology evidence="1">Multi-pass membrane protein</topology>
    </subcellularLocation>
</comment>
<feature type="domain" description="Rhodopsin" evidence="7">
    <location>
        <begin position="31"/>
        <end position="265"/>
    </location>
</feature>
<evidence type="ECO:0000256" key="1">
    <source>
        <dbReference type="ARBA" id="ARBA00004141"/>
    </source>
</evidence>
<dbReference type="GO" id="GO:0016020">
    <property type="term" value="C:membrane"/>
    <property type="evidence" value="ECO:0007669"/>
    <property type="project" value="UniProtKB-SubCell"/>
</dbReference>
<evidence type="ECO:0000256" key="4">
    <source>
        <dbReference type="ARBA" id="ARBA00023136"/>
    </source>
</evidence>
<dbReference type="EMBL" id="MU865069">
    <property type="protein sequence ID" value="KAK4458441.1"/>
    <property type="molecule type" value="Genomic_DNA"/>
</dbReference>